<comment type="subcellular location">
    <subcellularLocation>
        <location evidence="1">Cell membrane</location>
        <topology evidence="1">Multi-pass membrane protein</topology>
    </subcellularLocation>
</comment>
<name>A0ABP5X1A7_9ACTN</name>
<sequence length="108" mass="11259">MLAAGWRIGAERGGTLATVLDGLAMALRDEETQRQEVAAHLAGPRATARLLAALPLVGIGMAAVLGANPLSFLLGTIPGLGCLFTGIALNLTGFWWTHRLAEGAEQLR</sequence>
<dbReference type="EMBL" id="BAAARW010000026">
    <property type="protein sequence ID" value="GAA2442305.1"/>
    <property type="molecule type" value="Genomic_DNA"/>
</dbReference>
<keyword evidence="9" id="KW-1185">Reference proteome</keyword>
<evidence type="ECO:0000256" key="2">
    <source>
        <dbReference type="ARBA" id="ARBA00022475"/>
    </source>
</evidence>
<evidence type="ECO:0000313" key="9">
    <source>
        <dbReference type="Proteomes" id="UP001501231"/>
    </source>
</evidence>
<feature type="domain" description="Type II secretion system protein GspF" evidence="7">
    <location>
        <begin position="3"/>
        <end position="61"/>
    </location>
</feature>
<reference evidence="9" key="1">
    <citation type="journal article" date="2019" name="Int. J. Syst. Evol. Microbiol.">
        <title>The Global Catalogue of Microorganisms (GCM) 10K type strain sequencing project: providing services to taxonomists for standard genome sequencing and annotation.</title>
        <authorList>
            <consortium name="The Broad Institute Genomics Platform"/>
            <consortium name="The Broad Institute Genome Sequencing Center for Infectious Disease"/>
            <person name="Wu L."/>
            <person name="Ma J."/>
        </authorList>
    </citation>
    <scope>NUCLEOTIDE SEQUENCE [LARGE SCALE GENOMIC DNA]</scope>
    <source>
        <strain evidence="9">JCM 3325</strain>
    </source>
</reference>
<evidence type="ECO:0000256" key="3">
    <source>
        <dbReference type="ARBA" id="ARBA00022692"/>
    </source>
</evidence>
<proteinExistence type="predicted"/>
<feature type="transmembrane region" description="Helical" evidence="6">
    <location>
        <begin position="73"/>
        <end position="96"/>
    </location>
</feature>
<dbReference type="InterPro" id="IPR018076">
    <property type="entry name" value="T2SS_GspF_dom"/>
</dbReference>
<comment type="caution">
    <text evidence="8">The sequence shown here is derived from an EMBL/GenBank/DDBJ whole genome shotgun (WGS) entry which is preliminary data.</text>
</comment>
<keyword evidence="3 6" id="KW-0812">Transmembrane</keyword>
<evidence type="ECO:0000256" key="6">
    <source>
        <dbReference type="SAM" id="Phobius"/>
    </source>
</evidence>
<dbReference type="Proteomes" id="UP001501231">
    <property type="component" value="Unassembled WGS sequence"/>
</dbReference>
<keyword evidence="5 6" id="KW-0472">Membrane</keyword>
<evidence type="ECO:0000259" key="7">
    <source>
        <dbReference type="Pfam" id="PF00482"/>
    </source>
</evidence>
<keyword evidence="2" id="KW-1003">Cell membrane</keyword>
<feature type="transmembrane region" description="Helical" evidence="6">
    <location>
        <begin position="50"/>
        <end position="67"/>
    </location>
</feature>
<gene>
    <name evidence="8" type="ORF">GCM10010191_68290</name>
</gene>
<organism evidence="8 9">
    <name type="scientific">Actinomadura vinacea</name>
    <dbReference type="NCBI Taxonomy" id="115336"/>
    <lineage>
        <taxon>Bacteria</taxon>
        <taxon>Bacillati</taxon>
        <taxon>Actinomycetota</taxon>
        <taxon>Actinomycetes</taxon>
        <taxon>Streptosporangiales</taxon>
        <taxon>Thermomonosporaceae</taxon>
        <taxon>Actinomadura</taxon>
    </lineage>
</organism>
<dbReference type="PANTHER" id="PTHR35007:SF4">
    <property type="entry name" value="CONSERVED TRANSMEMBRANE PROTEIN-RELATED"/>
    <property type="match status" value="1"/>
</dbReference>
<protein>
    <recommendedName>
        <fullName evidence="7">Type II secretion system protein GspF domain-containing protein</fullName>
    </recommendedName>
</protein>
<evidence type="ECO:0000313" key="8">
    <source>
        <dbReference type="EMBL" id="GAA2442305.1"/>
    </source>
</evidence>
<dbReference type="Pfam" id="PF00482">
    <property type="entry name" value="T2SSF"/>
    <property type="match status" value="1"/>
</dbReference>
<evidence type="ECO:0000256" key="1">
    <source>
        <dbReference type="ARBA" id="ARBA00004651"/>
    </source>
</evidence>
<dbReference type="PANTHER" id="PTHR35007">
    <property type="entry name" value="INTEGRAL MEMBRANE PROTEIN-RELATED"/>
    <property type="match status" value="1"/>
</dbReference>
<keyword evidence="4 6" id="KW-1133">Transmembrane helix</keyword>
<evidence type="ECO:0000256" key="4">
    <source>
        <dbReference type="ARBA" id="ARBA00022989"/>
    </source>
</evidence>
<evidence type="ECO:0000256" key="5">
    <source>
        <dbReference type="ARBA" id="ARBA00023136"/>
    </source>
</evidence>
<accession>A0ABP5X1A7</accession>